<dbReference type="PANTHER" id="PTHR13696">
    <property type="entry name" value="P-LOOP CONTAINING NUCLEOSIDE TRIPHOSPHATE HYDROLASE"/>
    <property type="match status" value="1"/>
</dbReference>
<dbReference type="InterPro" id="IPR027417">
    <property type="entry name" value="P-loop_NTPase"/>
</dbReference>
<dbReference type="PANTHER" id="PTHR13696:SF99">
    <property type="entry name" value="COBYRINIC ACID AC-DIAMIDE SYNTHASE"/>
    <property type="match status" value="1"/>
</dbReference>
<reference evidence="2 3" key="1">
    <citation type="submission" date="2023-07" db="EMBL/GenBank/DDBJ databases">
        <authorList>
            <person name="Girao M."/>
            <person name="Carvalho M.F."/>
        </authorList>
    </citation>
    <scope>NUCLEOTIDE SEQUENCE [LARGE SCALE GENOMIC DNA]</scope>
    <source>
        <strain evidence="2 3">66/93</strain>
    </source>
</reference>
<name>A0ABU7KZT9_9ACTN</name>
<sequence>MSDEYRIDAVAAGKGGVGKTTLAYEVAYQTGAVLVDLDWDKGGATRAWGYRTEDRVRSPLIEALESGGKKIPRFMDGKGSRPDLLAGHEDFGLIQPTPEKMADLLETWAKAWGRDIVVDTHPGGVPSTMGAMAASRSILVPSLFEKKPMEGLEGLLEQLGTTYPMLIIPNRVKGVVPDNYMQWLTRLSRDYQAPVIQYIEDFTWIPRRTLLRAISSEPIPKRAEDFVSQVAAVVEEMKKR</sequence>
<dbReference type="EMBL" id="JAUUCC010000128">
    <property type="protein sequence ID" value="MEE2054785.1"/>
    <property type="molecule type" value="Genomic_DNA"/>
</dbReference>
<accession>A0ABU7KZT9</accession>
<gene>
    <name evidence="2" type="ORF">Q8A49_30240</name>
</gene>
<dbReference type="Pfam" id="PF01656">
    <property type="entry name" value="CbiA"/>
    <property type="match status" value="1"/>
</dbReference>
<evidence type="ECO:0000313" key="3">
    <source>
        <dbReference type="Proteomes" id="UP001348641"/>
    </source>
</evidence>
<comment type="caution">
    <text evidence="2">The sequence shown here is derived from an EMBL/GenBank/DDBJ whole genome shotgun (WGS) entry which is preliminary data.</text>
</comment>
<organism evidence="2 3">
    <name type="scientific">Nocardiopsis tropica</name>
    <dbReference type="NCBI Taxonomy" id="109330"/>
    <lineage>
        <taxon>Bacteria</taxon>
        <taxon>Bacillati</taxon>
        <taxon>Actinomycetota</taxon>
        <taxon>Actinomycetes</taxon>
        <taxon>Streptosporangiales</taxon>
        <taxon>Nocardiopsidaceae</taxon>
        <taxon>Nocardiopsis</taxon>
    </lineage>
</organism>
<evidence type="ECO:0000313" key="2">
    <source>
        <dbReference type="EMBL" id="MEE2054785.1"/>
    </source>
</evidence>
<dbReference type="SUPFAM" id="SSF52540">
    <property type="entry name" value="P-loop containing nucleoside triphosphate hydrolases"/>
    <property type="match status" value="1"/>
</dbReference>
<feature type="domain" description="CobQ/CobB/MinD/ParA nucleotide binding" evidence="1">
    <location>
        <begin position="9"/>
        <end position="200"/>
    </location>
</feature>
<protein>
    <submittedName>
        <fullName evidence="2">ParA family protein</fullName>
    </submittedName>
</protein>
<dbReference type="Gene3D" id="3.40.50.300">
    <property type="entry name" value="P-loop containing nucleotide triphosphate hydrolases"/>
    <property type="match status" value="1"/>
</dbReference>
<evidence type="ECO:0000259" key="1">
    <source>
        <dbReference type="Pfam" id="PF01656"/>
    </source>
</evidence>
<dbReference type="InterPro" id="IPR050678">
    <property type="entry name" value="DNA_Partitioning_ATPase"/>
</dbReference>
<proteinExistence type="predicted"/>
<dbReference type="RefSeq" id="WP_330161604.1">
    <property type="nucleotide sequence ID" value="NZ_BAAAJA010000102.1"/>
</dbReference>
<dbReference type="InterPro" id="IPR002586">
    <property type="entry name" value="CobQ/CobB/MinD/ParA_Nub-bd_dom"/>
</dbReference>
<dbReference type="Proteomes" id="UP001348641">
    <property type="component" value="Unassembled WGS sequence"/>
</dbReference>